<evidence type="ECO:0000313" key="2">
    <source>
        <dbReference type="Proteomes" id="UP000326565"/>
    </source>
</evidence>
<gene>
    <name evidence="1" type="ORF">BDV29DRAFT_157697</name>
</gene>
<protein>
    <submittedName>
        <fullName evidence="1">Uncharacterized protein</fullName>
    </submittedName>
</protein>
<dbReference type="EMBL" id="ML732229">
    <property type="protein sequence ID" value="KAB8073305.1"/>
    <property type="molecule type" value="Genomic_DNA"/>
</dbReference>
<dbReference type="Proteomes" id="UP000326565">
    <property type="component" value="Unassembled WGS sequence"/>
</dbReference>
<dbReference type="OrthoDB" id="4301468at2759"/>
<proteinExistence type="predicted"/>
<sequence length="118" mass="12938">MFPTLIQDVTRCLGVSADEQALFNQTSTQVIAAVQKGCASEGNKPLCNDPQELFNYGICALKASQPILQNQVKQLSGSVQLIDEKCQKVKELDSGQIAWSKTLPGYVDRFASQCEKQN</sequence>
<reference evidence="1 2" key="1">
    <citation type="submission" date="2019-04" db="EMBL/GenBank/DDBJ databases">
        <title>Friends and foes A comparative genomics study of 23 Aspergillus species from section Flavi.</title>
        <authorList>
            <consortium name="DOE Joint Genome Institute"/>
            <person name="Kjaerbolling I."/>
            <person name="Vesth T."/>
            <person name="Frisvad J.C."/>
            <person name="Nybo J.L."/>
            <person name="Theobald S."/>
            <person name="Kildgaard S."/>
            <person name="Isbrandt T."/>
            <person name="Kuo A."/>
            <person name="Sato A."/>
            <person name="Lyhne E.K."/>
            <person name="Kogle M.E."/>
            <person name="Wiebenga A."/>
            <person name="Kun R.S."/>
            <person name="Lubbers R.J."/>
            <person name="Makela M.R."/>
            <person name="Barry K."/>
            <person name="Chovatia M."/>
            <person name="Clum A."/>
            <person name="Daum C."/>
            <person name="Haridas S."/>
            <person name="He G."/>
            <person name="LaButti K."/>
            <person name="Lipzen A."/>
            <person name="Mondo S."/>
            <person name="Riley R."/>
            <person name="Salamov A."/>
            <person name="Simmons B.A."/>
            <person name="Magnuson J.K."/>
            <person name="Henrissat B."/>
            <person name="Mortensen U.H."/>
            <person name="Larsen T.O."/>
            <person name="Devries R.P."/>
            <person name="Grigoriev I.V."/>
            <person name="Machida M."/>
            <person name="Baker S.E."/>
            <person name="Andersen M.R."/>
        </authorList>
    </citation>
    <scope>NUCLEOTIDE SEQUENCE [LARGE SCALE GENOMIC DNA]</scope>
    <source>
        <strain evidence="1 2">CBS 151.66</strain>
    </source>
</reference>
<dbReference type="AlphaFoldDB" id="A0A5N5X025"/>
<name>A0A5N5X025_9EURO</name>
<organism evidence="1 2">
    <name type="scientific">Aspergillus leporis</name>
    <dbReference type="NCBI Taxonomy" id="41062"/>
    <lineage>
        <taxon>Eukaryota</taxon>
        <taxon>Fungi</taxon>
        <taxon>Dikarya</taxon>
        <taxon>Ascomycota</taxon>
        <taxon>Pezizomycotina</taxon>
        <taxon>Eurotiomycetes</taxon>
        <taxon>Eurotiomycetidae</taxon>
        <taxon>Eurotiales</taxon>
        <taxon>Aspergillaceae</taxon>
        <taxon>Aspergillus</taxon>
        <taxon>Aspergillus subgen. Circumdati</taxon>
    </lineage>
</organism>
<accession>A0A5N5X025</accession>
<evidence type="ECO:0000313" key="1">
    <source>
        <dbReference type="EMBL" id="KAB8073305.1"/>
    </source>
</evidence>
<keyword evidence="2" id="KW-1185">Reference proteome</keyword>